<dbReference type="NCBIfam" id="TIGR00838">
    <property type="entry name" value="argH"/>
    <property type="match status" value="1"/>
</dbReference>
<dbReference type="InterPro" id="IPR022761">
    <property type="entry name" value="Fumarate_lyase_N"/>
</dbReference>
<keyword evidence="9" id="KW-0456">Lyase</keyword>
<evidence type="ECO:0000313" key="10">
    <source>
        <dbReference type="Proteomes" id="UP000236745"/>
    </source>
</evidence>
<feature type="domain" description="Fumarate lyase N-terminal" evidence="7">
    <location>
        <begin position="79"/>
        <end position="311"/>
    </location>
</feature>
<dbReference type="Gene3D" id="1.10.275.10">
    <property type="entry name" value="Fumarase/aspartase (N-terminal domain)"/>
    <property type="match status" value="1"/>
</dbReference>
<dbReference type="PANTHER" id="PTHR43814:SF1">
    <property type="entry name" value="ARGININOSUCCINATE LYASE"/>
    <property type="match status" value="1"/>
</dbReference>
<dbReference type="GO" id="GO:0042450">
    <property type="term" value="P:L-arginine biosynthetic process via ornithine"/>
    <property type="evidence" value="ECO:0007669"/>
    <property type="project" value="UniProtKB-UniRule"/>
</dbReference>
<dbReference type="Pfam" id="PF14698">
    <property type="entry name" value="ASL_C2"/>
    <property type="match status" value="1"/>
</dbReference>
<protein>
    <recommendedName>
        <fullName evidence="4 6">Argininosuccinate lyase</fullName>
        <ecNumber evidence="4 6">4.3.2.1</ecNumber>
    </recommendedName>
</protein>
<evidence type="ECO:0000256" key="6">
    <source>
        <dbReference type="NCBIfam" id="TIGR00838"/>
    </source>
</evidence>
<evidence type="ECO:0000256" key="1">
    <source>
        <dbReference type="ARBA" id="ARBA00000985"/>
    </source>
</evidence>
<dbReference type="CDD" id="cd01359">
    <property type="entry name" value="Argininosuccinate_lyase"/>
    <property type="match status" value="1"/>
</dbReference>
<dbReference type="Gene3D" id="1.20.200.10">
    <property type="entry name" value="Fumarase/aspartase (Central domain)"/>
    <property type="match status" value="1"/>
</dbReference>
<dbReference type="UniPathway" id="UPA00068">
    <property type="reaction ID" value="UER00114"/>
</dbReference>
<dbReference type="PANTHER" id="PTHR43814">
    <property type="entry name" value="ARGININOSUCCINATE LYASE"/>
    <property type="match status" value="1"/>
</dbReference>
<dbReference type="EMBL" id="FNVQ01000003">
    <property type="protein sequence ID" value="SEG70064.1"/>
    <property type="molecule type" value="Genomic_DNA"/>
</dbReference>
<comment type="pathway">
    <text evidence="2">Amino-acid biosynthesis; L-arginine biosynthesis; L-arginine from L-ornithine and carbamoyl phosphate: step 3/3.</text>
</comment>
<reference evidence="9 10" key="1">
    <citation type="submission" date="2016-10" db="EMBL/GenBank/DDBJ databases">
        <authorList>
            <person name="de Groot N.N."/>
        </authorList>
    </citation>
    <scope>NUCLEOTIDE SEQUENCE [LARGE SCALE GENOMIC DNA]</scope>
    <source>
        <strain evidence="9 10">DSM 22012</strain>
    </source>
</reference>
<keyword evidence="5" id="KW-0028">Amino-acid biosynthesis</keyword>
<dbReference type="PRINTS" id="PR00145">
    <property type="entry name" value="ARGSUCLYASE"/>
</dbReference>
<dbReference type="InterPro" id="IPR029419">
    <property type="entry name" value="Arg_succ_lyase_C"/>
</dbReference>
<dbReference type="InterPro" id="IPR009049">
    <property type="entry name" value="Argininosuccinate_lyase"/>
</dbReference>
<dbReference type="Gene3D" id="1.10.40.30">
    <property type="entry name" value="Fumarase/aspartase (C-terminal domain)"/>
    <property type="match status" value="1"/>
</dbReference>
<evidence type="ECO:0000256" key="2">
    <source>
        <dbReference type="ARBA" id="ARBA00004941"/>
    </source>
</evidence>
<dbReference type="InterPro" id="IPR000362">
    <property type="entry name" value="Fumarate_lyase_fam"/>
</dbReference>
<comment type="catalytic activity">
    <reaction evidence="1">
        <text>2-(N(omega)-L-arginino)succinate = fumarate + L-arginine</text>
        <dbReference type="Rhea" id="RHEA:24020"/>
        <dbReference type="ChEBI" id="CHEBI:29806"/>
        <dbReference type="ChEBI" id="CHEBI:32682"/>
        <dbReference type="ChEBI" id="CHEBI:57472"/>
        <dbReference type="EC" id="4.3.2.1"/>
    </reaction>
</comment>
<sequence length="517" mass="57099">MTNTSVETANVHGAAEGKSKVSGLLSEPLAKEIIEGITAPNLYRAFDDALYWFTKINRAHLVMLSEQGLIEVEVAGRLLQHISDLDQEGSKAFSLDPEREDPWFNYEAELTRRAGPEAGRLHMARSRNDLKKTQERMRCIKLAEELVAGSLAIREALLERAKAEVDTVMPGYTHLQHAQPITFGWYLLGIEAALSRDTSRIESALVRMNNCPLGAGAFAGTRFSINRERTAELLGFDGVQQHSMDAVGNRDAMVELMSAAMQLSMTIGRMSQDFYLWATYEFGMLEFPDRVASTSSIMPQKKNLTVLENLKARPTILLGAMSTAVATLRAVPFGHSQEVSIDSARWVWDSLEELKGILPAARVVVECATPRKERMKDLAGENFCTATALADLLSSRYGLPFRQAHHITGRYVRLVLDGNSPQEAIRGAYEEETGQPLDDIETLLVEALDPAGILDATTGCGPSRAESDVLHRDGLTRLEKDRKASAERLQRRASAELQLNTVSNQLVRKAAEEMAVS</sequence>
<evidence type="ECO:0000256" key="3">
    <source>
        <dbReference type="ARBA" id="ARBA00005552"/>
    </source>
</evidence>
<dbReference type="OrthoDB" id="9769623at2"/>
<name>A0A1H6CAT7_9GAMM</name>
<dbReference type="GO" id="GO:0005829">
    <property type="term" value="C:cytosol"/>
    <property type="evidence" value="ECO:0007669"/>
    <property type="project" value="TreeGrafter"/>
</dbReference>
<keyword evidence="10" id="KW-1185">Reference proteome</keyword>
<evidence type="ECO:0000259" key="8">
    <source>
        <dbReference type="Pfam" id="PF14698"/>
    </source>
</evidence>
<proteinExistence type="inferred from homology"/>
<evidence type="ECO:0000256" key="5">
    <source>
        <dbReference type="ARBA" id="ARBA00022571"/>
    </source>
</evidence>
<gene>
    <name evidence="9" type="ORF">SAMN05444390_103331</name>
</gene>
<dbReference type="GO" id="GO:0004056">
    <property type="term" value="F:argininosuccinate lyase activity"/>
    <property type="evidence" value="ECO:0007669"/>
    <property type="project" value="UniProtKB-UniRule"/>
</dbReference>
<evidence type="ECO:0000259" key="7">
    <source>
        <dbReference type="Pfam" id="PF00206"/>
    </source>
</evidence>
<feature type="domain" description="Argininosuccinate lyase C-terminal" evidence="8">
    <location>
        <begin position="383"/>
        <end position="427"/>
    </location>
</feature>
<dbReference type="Proteomes" id="UP000236745">
    <property type="component" value="Unassembled WGS sequence"/>
</dbReference>
<dbReference type="SUPFAM" id="SSF48557">
    <property type="entry name" value="L-aspartase-like"/>
    <property type="match status" value="1"/>
</dbReference>
<evidence type="ECO:0000256" key="4">
    <source>
        <dbReference type="ARBA" id="ARBA00012338"/>
    </source>
</evidence>
<dbReference type="InterPro" id="IPR024083">
    <property type="entry name" value="Fumarase/histidase_N"/>
</dbReference>
<dbReference type="RefSeq" id="WP_104004170.1">
    <property type="nucleotide sequence ID" value="NZ_FNVQ01000003.1"/>
</dbReference>
<dbReference type="PRINTS" id="PR00149">
    <property type="entry name" value="FUMRATELYASE"/>
</dbReference>
<dbReference type="EC" id="4.3.2.1" evidence="4 6"/>
<organism evidence="9 10">
    <name type="scientific">Marinobacterium lutimaris</name>
    <dbReference type="NCBI Taxonomy" id="568106"/>
    <lineage>
        <taxon>Bacteria</taxon>
        <taxon>Pseudomonadati</taxon>
        <taxon>Pseudomonadota</taxon>
        <taxon>Gammaproteobacteria</taxon>
        <taxon>Oceanospirillales</taxon>
        <taxon>Oceanospirillaceae</taxon>
        <taxon>Marinobacterium</taxon>
    </lineage>
</organism>
<comment type="similarity">
    <text evidence="3">In the N-terminal section; belongs to the lyase 1 family. Argininosuccinate lyase subfamily.</text>
</comment>
<accession>A0A1H6CAT7</accession>
<keyword evidence="5" id="KW-0055">Arginine biosynthesis</keyword>
<dbReference type="InterPro" id="IPR008948">
    <property type="entry name" value="L-Aspartase-like"/>
</dbReference>
<evidence type="ECO:0000313" key="9">
    <source>
        <dbReference type="EMBL" id="SEG70064.1"/>
    </source>
</evidence>
<dbReference type="AlphaFoldDB" id="A0A1H6CAT7"/>
<dbReference type="Pfam" id="PF00206">
    <property type="entry name" value="Lyase_1"/>
    <property type="match status" value="1"/>
</dbReference>